<proteinExistence type="predicted"/>
<gene>
    <name evidence="4" type="ORF">F2P44_21195</name>
</gene>
<keyword evidence="5" id="KW-1185">Reference proteome</keyword>
<protein>
    <submittedName>
        <fullName evidence="4">GNAT family N-acetyltransferase</fullName>
    </submittedName>
</protein>
<evidence type="ECO:0000256" key="1">
    <source>
        <dbReference type="ARBA" id="ARBA00022679"/>
    </source>
</evidence>
<keyword evidence="2" id="KW-0012">Acyltransferase</keyword>
<dbReference type="CDD" id="cd04301">
    <property type="entry name" value="NAT_SF"/>
    <property type="match status" value="1"/>
</dbReference>
<dbReference type="PANTHER" id="PTHR43420:SF12">
    <property type="entry name" value="N-ACETYLTRANSFERASE DOMAIN-CONTAINING PROTEIN"/>
    <property type="match status" value="1"/>
</dbReference>
<dbReference type="EMBL" id="WHJG01000025">
    <property type="protein sequence ID" value="NHZ81771.1"/>
    <property type="molecule type" value="Genomic_DNA"/>
</dbReference>
<organism evidence="4 5">
    <name type="scientific">Massilia frigida</name>
    <dbReference type="NCBI Taxonomy" id="2609281"/>
    <lineage>
        <taxon>Bacteria</taxon>
        <taxon>Pseudomonadati</taxon>
        <taxon>Pseudomonadota</taxon>
        <taxon>Betaproteobacteria</taxon>
        <taxon>Burkholderiales</taxon>
        <taxon>Oxalobacteraceae</taxon>
        <taxon>Telluria group</taxon>
        <taxon>Massilia</taxon>
    </lineage>
</organism>
<sequence length="181" mass="19690">MHRRSQGVAVGKHETAMIRSASMEDLDTRAAIEEASFAGDRVSRRSFRHLLSQGNSVTLVDAAAGEIRGYLTLLFRANTARARVYTIATAAAWKGCGVAAALVRAAEQAALGRGCTALYLEVRKDNVASIGLFTTRGYRVFGQYEEYYEDGMAAWRLEKILTGSAPAPDRRLATFPAKNIS</sequence>
<evidence type="ECO:0000256" key="2">
    <source>
        <dbReference type="ARBA" id="ARBA00023315"/>
    </source>
</evidence>
<dbReference type="InterPro" id="IPR016181">
    <property type="entry name" value="Acyl_CoA_acyltransferase"/>
</dbReference>
<comment type="caution">
    <text evidence="4">The sequence shown here is derived from an EMBL/GenBank/DDBJ whole genome shotgun (WGS) entry which is preliminary data.</text>
</comment>
<reference evidence="4 5" key="1">
    <citation type="submission" date="2019-10" db="EMBL/GenBank/DDBJ databases">
        <title>Taxonomy of Antarctic Massilia spp.: description of Massilia rubra sp. nov., Massilia aquatica sp. nov., Massilia mucilaginosa sp. nov., Massilia frigida sp. nov. isolated from streams, lakes and regoliths.</title>
        <authorList>
            <person name="Holochova P."/>
            <person name="Sedlacek I."/>
            <person name="Kralova S."/>
            <person name="Maslanova I."/>
            <person name="Busse H.-J."/>
            <person name="Stankova E."/>
            <person name="Vrbovska V."/>
            <person name="Kovarovic V."/>
            <person name="Bartak M."/>
            <person name="Svec P."/>
            <person name="Pantucek R."/>
        </authorList>
    </citation>
    <scope>NUCLEOTIDE SEQUENCE [LARGE SCALE GENOMIC DNA]</scope>
    <source>
        <strain evidence="4 5">CCM 8695</strain>
    </source>
</reference>
<feature type="domain" description="N-acetyltransferase" evidence="3">
    <location>
        <begin position="16"/>
        <end position="162"/>
    </location>
</feature>
<evidence type="ECO:0000259" key="3">
    <source>
        <dbReference type="PROSITE" id="PS51186"/>
    </source>
</evidence>
<dbReference type="Proteomes" id="UP000621455">
    <property type="component" value="Unassembled WGS sequence"/>
</dbReference>
<accession>A0ABX0NG31</accession>
<name>A0ABX0NG31_9BURK</name>
<evidence type="ECO:0000313" key="5">
    <source>
        <dbReference type="Proteomes" id="UP000621455"/>
    </source>
</evidence>
<evidence type="ECO:0000313" key="4">
    <source>
        <dbReference type="EMBL" id="NHZ81771.1"/>
    </source>
</evidence>
<dbReference type="PROSITE" id="PS51186">
    <property type="entry name" value="GNAT"/>
    <property type="match status" value="1"/>
</dbReference>
<dbReference type="PANTHER" id="PTHR43420">
    <property type="entry name" value="ACETYLTRANSFERASE"/>
    <property type="match status" value="1"/>
</dbReference>
<keyword evidence="1" id="KW-0808">Transferase</keyword>
<dbReference type="Gene3D" id="3.40.630.30">
    <property type="match status" value="1"/>
</dbReference>
<dbReference type="InterPro" id="IPR000182">
    <property type="entry name" value="GNAT_dom"/>
</dbReference>
<dbReference type="InterPro" id="IPR050680">
    <property type="entry name" value="YpeA/RimI_acetyltransf"/>
</dbReference>
<dbReference type="Pfam" id="PF00583">
    <property type="entry name" value="Acetyltransf_1"/>
    <property type="match status" value="1"/>
</dbReference>
<dbReference type="SUPFAM" id="SSF55729">
    <property type="entry name" value="Acyl-CoA N-acyltransferases (Nat)"/>
    <property type="match status" value="1"/>
</dbReference>